<sequence>MKHRILLVDDHPILTEGLKMVFRDNTTFDIVASTHSGTYALALLKVKPIELMVTDYSMPDMNGLDLIRQAKTLFPGLKTIVLTMHDEAPIIKEVIAAGADGYVLKKCAMEELAQAMESVLNGRPYLSADVGHKLFQLAKQPESDEPLTHREVEVLRLIIKELTNKEIAAQLFISDRTVEVHRKNLMRKIKCTNTVGLIKYAFAHNLV</sequence>
<evidence type="ECO:0000256" key="2">
    <source>
        <dbReference type="ARBA" id="ARBA00023015"/>
    </source>
</evidence>
<dbReference type="Pfam" id="PF00196">
    <property type="entry name" value="GerE"/>
    <property type="match status" value="1"/>
</dbReference>
<keyword evidence="3 8" id="KW-0238">DNA-binding</keyword>
<dbReference type="Gene3D" id="3.40.50.2300">
    <property type="match status" value="1"/>
</dbReference>
<dbReference type="GO" id="GO:0003677">
    <property type="term" value="F:DNA binding"/>
    <property type="evidence" value="ECO:0007669"/>
    <property type="project" value="UniProtKB-KW"/>
</dbReference>
<keyword evidence="1 5" id="KW-0597">Phosphoprotein</keyword>
<dbReference type="Pfam" id="PF00072">
    <property type="entry name" value="Response_reg"/>
    <property type="match status" value="1"/>
</dbReference>
<dbReference type="SUPFAM" id="SSF52172">
    <property type="entry name" value="CheY-like"/>
    <property type="match status" value="1"/>
</dbReference>
<dbReference type="InterPro" id="IPR058245">
    <property type="entry name" value="NreC/VraR/RcsB-like_REC"/>
</dbReference>
<feature type="domain" description="Response regulatory" evidence="7">
    <location>
        <begin position="4"/>
        <end position="120"/>
    </location>
</feature>
<organism evidence="8 9">
    <name type="scientific">Parapedobacter defluvii</name>
    <dbReference type="NCBI Taxonomy" id="2045106"/>
    <lineage>
        <taxon>Bacteria</taxon>
        <taxon>Pseudomonadati</taxon>
        <taxon>Bacteroidota</taxon>
        <taxon>Sphingobacteriia</taxon>
        <taxon>Sphingobacteriales</taxon>
        <taxon>Sphingobacteriaceae</taxon>
        <taxon>Parapedobacter</taxon>
    </lineage>
</organism>
<gene>
    <name evidence="8" type="ORF">GCM10011386_23890</name>
</gene>
<evidence type="ECO:0000256" key="1">
    <source>
        <dbReference type="ARBA" id="ARBA00022553"/>
    </source>
</evidence>
<evidence type="ECO:0000256" key="4">
    <source>
        <dbReference type="ARBA" id="ARBA00023163"/>
    </source>
</evidence>
<feature type="domain" description="HTH luxR-type" evidence="6">
    <location>
        <begin position="140"/>
        <end position="205"/>
    </location>
</feature>
<proteinExistence type="predicted"/>
<dbReference type="PRINTS" id="PR00038">
    <property type="entry name" value="HTHLUXR"/>
</dbReference>
<evidence type="ECO:0000313" key="9">
    <source>
        <dbReference type="Proteomes" id="UP000597338"/>
    </source>
</evidence>
<dbReference type="RefSeq" id="WP_188750954.1">
    <property type="nucleotide sequence ID" value="NZ_BMIK01000007.1"/>
</dbReference>
<accession>A0ABQ1M0F3</accession>
<dbReference type="InterPro" id="IPR001789">
    <property type="entry name" value="Sig_transdc_resp-reg_receiver"/>
</dbReference>
<dbReference type="SMART" id="SM00448">
    <property type="entry name" value="REC"/>
    <property type="match status" value="1"/>
</dbReference>
<feature type="modified residue" description="4-aspartylphosphate" evidence="5">
    <location>
        <position position="55"/>
    </location>
</feature>
<evidence type="ECO:0000259" key="6">
    <source>
        <dbReference type="PROSITE" id="PS50043"/>
    </source>
</evidence>
<dbReference type="Proteomes" id="UP000597338">
    <property type="component" value="Unassembled WGS sequence"/>
</dbReference>
<name>A0ABQ1M0F3_9SPHI</name>
<dbReference type="PROSITE" id="PS50043">
    <property type="entry name" value="HTH_LUXR_2"/>
    <property type="match status" value="1"/>
</dbReference>
<keyword evidence="2" id="KW-0805">Transcription regulation</keyword>
<dbReference type="CDD" id="cd17535">
    <property type="entry name" value="REC_NarL-like"/>
    <property type="match status" value="1"/>
</dbReference>
<keyword evidence="4" id="KW-0804">Transcription</keyword>
<evidence type="ECO:0000259" key="7">
    <source>
        <dbReference type="PROSITE" id="PS50110"/>
    </source>
</evidence>
<dbReference type="SUPFAM" id="SSF46894">
    <property type="entry name" value="C-terminal effector domain of the bipartite response regulators"/>
    <property type="match status" value="1"/>
</dbReference>
<comment type="caution">
    <text evidence="8">The sequence shown here is derived from an EMBL/GenBank/DDBJ whole genome shotgun (WGS) entry which is preliminary data.</text>
</comment>
<dbReference type="SMART" id="SM00421">
    <property type="entry name" value="HTH_LUXR"/>
    <property type="match status" value="1"/>
</dbReference>
<dbReference type="InterPro" id="IPR039420">
    <property type="entry name" value="WalR-like"/>
</dbReference>
<evidence type="ECO:0000256" key="5">
    <source>
        <dbReference type="PROSITE-ProRule" id="PRU00169"/>
    </source>
</evidence>
<dbReference type="PANTHER" id="PTHR43214:SF41">
    <property type="entry name" value="NITRATE_NITRITE RESPONSE REGULATOR PROTEIN NARP"/>
    <property type="match status" value="1"/>
</dbReference>
<dbReference type="InterPro" id="IPR016032">
    <property type="entry name" value="Sig_transdc_resp-reg_C-effctor"/>
</dbReference>
<dbReference type="InterPro" id="IPR011006">
    <property type="entry name" value="CheY-like_superfamily"/>
</dbReference>
<dbReference type="PROSITE" id="PS50110">
    <property type="entry name" value="RESPONSE_REGULATORY"/>
    <property type="match status" value="1"/>
</dbReference>
<dbReference type="PANTHER" id="PTHR43214">
    <property type="entry name" value="TWO-COMPONENT RESPONSE REGULATOR"/>
    <property type="match status" value="1"/>
</dbReference>
<reference evidence="9" key="1">
    <citation type="journal article" date="2019" name="Int. J. Syst. Evol. Microbiol.">
        <title>The Global Catalogue of Microorganisms (GCM) 10K type strain sequencing project: providing services to taxonomists for standard genome sequencing and annotation.</title>
        <authorList>
            <consortium name="The Broad Institute Genomics Platform"/>
            <consortium name="The Broad Institute Genome Sequencing Center for Infectious Disease"/>
            <person name="Wu L."/>
            <person name="Ma J."/>
        </authorList>
    </citation>
    <scope>NUCLEOTIDE SEQUENCE [LARGE SCALE GENOMIC DNA]</scope>
    <source>
        <strain evidence="9">CGMCC 1.15342</strain>
    </source>
</reference>
<dbReference type="CDD" id="cd06170">
    <property type="entry name" value="LuxR_C_like"/>
    <property type="match status" value="1"/>
</dbReference>
<protein>
    <submittedName>
        <fullName evidence="8">DNA-binding response regulator</fullName>
    </submittedName>
</protein>
<evidence type="ECO:0000313" key="8">
    <source>
        <dbReference type="EMBL" id="GGC31126.1"/>
    </source>
</evidence>
<keyword evidence="9" id="KW-1185">Reference proteome</keyword>
<dbReference type="InterPro" id="IPR000792">
    <property type="entry name" value="Tscrpt_reg_LuxR_C"/>
</dbReference>
<dbReference type="EMBL" id="BMIK01000007">
    <property type="protein sequence ID" value="GGC31126.1"/>
    <property type="molecule type" value="Genomic_DNA"/>
</dbReference>
<evidence type="ECO:0000256" key="3">
    <source>
        <dbReference type="ARBA" id="ARBA00023125"/>
    </source>
</evidence>